<proteinExistence type="predicted"/>
<keyword evidence="1" id="KW-0663">Pyridoxal phosphate</keyword>
<dbReference type="InterPro" id="IPR015424">
    <property type="entry name" value="PyrdxlP-dep_Trfase"/>
</dbReference>
<protein>
    <submittedName>
        <fullName evidence="3">Class-V aminotransferase</fullName>
    </submittedName>
</protein>
<keyword evidence="3" id="KW-0808">Transferase</keyword>
<evidence type="ECO:0000313" key="4">
    <source>
        <dbReference type="Proteomes" id="UP000005938"/>
    </source>
</evidence>
<dbReference type="InterPro" id="IPR015422">
    <property type="entry name" value="PyrdxlP-dep_Trfase_small"/>
</dbReference>
<dbReference type="Gene3D" id="3.40.640.10">
    <property type="entry name" value="Type I PLP-dependent aspartate aminotransferase-like (Major domain)"/>
    <property type="match status" value="1"/>
</dbReference>
<dbReference type="AlphaFoldDB" id="I0WKF8"/>
<feature type="domain" description="Aminotransferase class V" evidence="2">
    <location>
        <begin position="48"/>
        <end position="352"/>
    </location>
</feature>
<evidence type="ECO:0000313" key="3">
    <source>
        <dbReference type="EMBL" id="EID76874.1"/>
    </source>
</evidence>
<accession>I0WKF8</accession>
<dbReference type="SUPFAM" id="SSF53383">
    <property type="entry name" value="PLP-dependent transferases"/>
    <property type="match status" value="1"/>
</dbReference>
<comment type="caution">
    <text evidence="3">The sequence shown here is derived from an EMBL/GenBank/DDBJ whole genome shotgun (WGS) entry which is preliminary data.</text>
</comment>
<evidence type="ECO:0000256" key="1">
    <source>
        <dbReference type="ARBA" id="ARBA00022898"/>
    </source>
</evidence>
<keyword evidence="4" id="KW-1185">Reference proteome</keyword>
<dbReference type="RefSeq" id="WP_008237081.1">
    <property type="nucleotide sequence ID" value="NZ_AJJU01000002.1"/>
</dbReference>
<dbReference type="STRING" id="946077.W5A_02585"/>
<name>I0WKF8_9FLAO</name>
<organism evidence="3 4">
    <name type="scientific">Imtechella halotolerans K1</name>
    <dbReference type="NCBI Taxonomy" id="946077"/>
    <lineage>
        <taxon>Bacteria</taxon>
        <taxon>Pseudomonadati</taxon>
        <taxon>Bacteroidota</taxon>
        <taxon>Flavobacteriia</taxon>
        <taxon>Flavobacteriales</taxon>
        <taxon>Flavobacteriaceae</taxon>
        <taxon>Imtechella</taxon>
    </lineage>
</organism>
<dbReference type="InterPro" id="IPR000192">
    <property type="entry name" value="Aminotrans_V_dom"/>
</dbReference>
<keyword evidence="3" id="KW-0032">Aminotransferase</keyword>
<dbReference type="Gene3D" id="3.90.1150.10">
    <property type="entry name" value="Aspartate Aminotransferase, domain 1"/>
    <property type="match status" value="1"/>
</dbReference>
<dbReference type="eggNOG" id="COG0520">
    <property type="taxonomic scope" value="Bacteria"/>
</dbReference>
<dbReference type="Pfam" id="PF00266">
    <property type="entry name" value="Aminotran_5"/>
    <property type="match status" value="1"/>
</dbReference>
<gene>
    <name evidence="3" type="ORF">W5A_02585</name>
</gene>
<sequence length="361" mass="41152">MKNFRNDFPLTAQYTYLNTAGTGLMGEPLMDWRQEHDLDYLIGGSMYREKQHSFINEVRKTVGVFVNAPASNIALVPNFTIGWNMVLDGLSSDDSFLMISGDYPSILWPVEKRGFQCSYIEMTSEMEDQIAISFQNNKPSVFVFSIVQYSNGLKINLDFIKKLKAKNPNVLFVADGTQFIGTAPFDFSDAGIDIVISSAYKWLLGGYGCAFMAFSEFSKSKLIPKTIGFNSNKYNPDTSLLPFTGYFEPGHHDMLAFGSMAFSMKYLMRIGLDKIYEYVYSISKRAFEVLLEMDLLDDSIIERGIPSHILRIKGDQKLFEYLKGKNIVVTHRSNAIRVSVHFYNTEKEINQLLDALRKYFK</sequence>
<dbReference type="Proteomes" id="UP000005938">
    <property type="component" value="Unassembled WGS sequence"/>
</dbReference>
<dbReference type="EMBL" id="AJJU01000002">
    <property type="protein sequence ID" value="EID76874.1"/>
    <property type="molecule type" value="Genomic_DNA"/>
</dbReference>
<dbReference type="PANTHER" id="PTHR43586:SF15">
    <property type="entry name" value="BLR3095 PROTEIN"/>
    <property type="match status" value="1"/>
</dbReference>
<evidence type="ECO:0000259" key="2">
    <source>
        <dbReference type="Pfam" id="PF00266"/>
    </source>
</evidence>
<dbReference type="InterPro" id="IPR015421">
    <property type="entry name" value="PyrdxlP-dep_Trfase_major"/>
</dbReference>
<dbReference type="OrthoDB" id="513408at2"/>
<dbReference type="GO" id="GO:0008483">
    <property type="term" value="F:transaminase activity"/>
    <property type="evidence" value="ECO:0007669"/>
    <property type="project" value="UniProtKB-KW"/>
</dbReference>
<dbReference type="PANTHER" id="PTHR43586">
    <property type="entry name" value="CYSTEINE DESULFURASE"/>
    <property type="match status" value="1"/>
</dbReference>
<reference evidence="3 4" key="1">
    <citation type="journal article" date="2012" name="J. Bacteriol.">
        <title>Genome Sequence of the Halotolerant Bacterium Imtechella halotolerans K1T.</title>
        <authorList>
            <person name="Kumar S."/>
            <person name="Vikram S."/>
            <person name="Subramanian S."/>
            <person name="Raghava G.P."/>
            <person name="Pinnaka A.K."/>
        </authorList>
    </citation>
    <scope>NUCLEOTIDE SEQUENCE [LARGE SCALE GENOMIC DNA]</scope>
    <source>
        <strain evidence="3 4">K1</strain>
    </source>
</reference>
<dbReference type="PATRIC" id="fig|946077.3.peg.525"/>